<evidence type="ECO:0000259" key="1">
    <source>
        <dbReference type="SMART" id="SM00065"/>
    </source>
</evidence>
<sequence>MDDSHPVTSGVTDAQPPDPVFIQETINSIKDIIASDYGSVSKEIASLFDDVTGLYAGKWPDYQPCQVGYHTLQHALDVSLAMTRIISGYHSHNPDLIPLETFTSGLAAALFHDSGYIKDRDDNSGKGGKFSFSHVARSKVIAEKHLSGLSWAPGQIAYVLSIIDLSDFTDIPDIPTFLNPEEDFVAKSTATADLIAQIADVDYVQRLHLLYDEFQEAYDNEGKEDLIARSIHVYESFQDLSDETAVFYRNFVLPRLQLFDRVDRHLILFFKKGRNPYSENIIANLSGQLKNDRTQWQKLGELLQELGFVSEETIHKALRQQEHPQSSSTEISLLQKSLEHHIIGCHNQRSRSKSLGNILMEMDALKPKTLRQGLLSQILPTELIKELSRNEVNILLETSLLIQNVYNDPWMFSQVLEIINELLDTESCSLLLANPEETELMVAVQSGKILGGSPGEGNTLDKGLSGWVFRHKKAAAITEESIADFFSEYYQQESDQIRSVLAAPLHLNGQVIGVIEAFNKRKSQFGDHDLNLMTLLAHIISNSLSIICQLYRK</sequence>
<accession>A0A8J6NFU1</accession>
<dbReference type="EMBL" id="JACNJZ010000170">
    <property type="protein sequence ID" value="MBC8318535.1"/>
    <property type="molecule type" value="Genomic_DNA"/>
</dbReference>
<dbReference type="SMART" id="SM00065">
    <property type="entry name" value="GAF"/>
    <property type="match status" value="1"/>
</dbReference>
<dbReference type="SUPFAM" id="SSF109604">
    <property type="entry name" value="HD-domain/PDEase-like"/>
    <property type="match status" value="1"/>
</dbReference>
<proteinExistence type="predicted"/>
<gene>
    <name evidence="2" type="ORF">H8E41_11560</name>
</gene>
<protein>
    <submittedName>
        <fullName evidence="2">GAF domain-containing protein</fullName>
    </submittedName>
</protein>
<reference evidence="2 3" key="1">
    <citation type="submission" date="2020-08" db="EMBL/GenBank/DDBJ databases">
        <title>Bridging the membrane lipid divide: bacteria of the FCB group superphylum have the potential to synthesize archaeal ether lipids.</title>
        <authorList>
            <person name="Villanueva L."/>
            <person name="Von Meijenfeldt F.A.B."/>
            <person name="Westbye A.B."/>
            <person name="Yadav S."/>
            <person name="Hopmans E.C."/>
            <person name="Dutilh B.E."/>
            <person name="Sinninghe Damste J.S."/>
        </authorList>
    </citation>
    <scope>NUCLEOTIDE SEQUENCE [LARGE SCALE GENOMIC DNA]</scope>
    <source>
        <strain evidence="2">NIOZ-UU47</strain>
    </source>
</reference>
<evidence type="ECO:0000313" key="3">
    <source>
        <dbReference type="Proteomes" id="UP000614424"/>
    </source>
</evidence>
<name>A0A8J6NFU1_9BACT</name>
<evidence type="ECO:0000313" key="2">
    <source>
        <dbReference type="EMBL" id="MBC8318535.1"/>
    </source>
</evidence>
<dbReference type="AlphaFoldDB" id="A0A8J6NFU1"/>
<dbReference type="Proteomes" id="UP000614424">
    <property type="component" value="Unassembled WGS sequence"/>
</dbReference>
<dbReference type="Gene3D" id="3.30.450.40">
    <property type="match status" value="1"/>
</dbReference>
<organism evidence="2 3">
    <name type="scientific">Candidatus Desulfobia pelagia</name>
    <dbReference type="NCBI Taxonomy" id="2841692"/>
    <lineage>
        <taxon>Bacteria</taxon>
        <taxon>Pseudomonadati</taxon>
        <taxon>Thermodesulfobacteriota</taxon>
        <taxon>Desulfobulbia</taxon>
        <taxon>Desulfobulbales</taxon>
        <taxon>Desulfobulbaceae</taxon>
        <taxon>Candidatus Desulfobia</taxon>
    </lineage>
</organism>
<dbReference type="InterPro" id="IPR003018">
    <property type="entry name" value="GAF"/>
</dbReference>
<dbReference type="SUPFAM" id="SSF55781">
    <property type="entry name" value="GAF domain-like"/>
    <property type="match status" value="1"/>
</dbReference>
<feature type="domain" description="GAF" evidence="1">
    <location>
        <begin position="407"/>
        <end position="552"/>
    </location>
</feature>
<dbReference type="CDD" id="cd00077">
    <property type="entry name" value="HDc"/>
    <property type="match status" value="1"/>
</dbReference>
<dbReference type="Pfam" id="PF01590">
    <property type="entry name" value="GAF"/>
    <property type="match status" value="1"/>
</dbReference>
<dbReference type="InterPro" id="IPR029016">
    <property type="entry name" value="GAF-like_dom_sf"/>
</dbReference>
<comment type="caution">
    <text evidence="2">The sequence shown here is derived from an EMBL/GenBank/DDBJ whole genome shotgun (WGS) entry which is preliminary data.</text>
</comment>
<dbReference type="Gene3D" id="1.10.3210.10">
    <property type="entry name" value="Hypothetical protein af1432"/>
    <property type="match status" value="1"/>
</dbReference>
<dbReference type="InterPro" id="IPR003607">
    <property type="entry name" value="HD/PDEase_dom"/>
</dbReference>